<dbReference type="GO" id="GO:0004181">
    <property type="term" value="F:metallocarboxypeptidase activity"/>
    <property type="evidence" value="ECO:0007669"/>
    <property type="project" value="InterPro"/>
</dbReference>
<dbReference type="GO" id="GO:0005615">
    <property type="term" value="C:extracellular space"/>
    <property type="evidence" value="ECO:0007669"/>
    <property type="project" value="TreeGrafter"/>
</dbReference>
<dbReference type="PANTHER" id="PTHR11532:SF57">
    <property type="entry name" value="CARBOXYPEPTIDASE D, B"/>
    <property type="match status" value="1"/>
</dbReference>
<dbReference type="Gene3D" id="3.40.630.10">
    <property type="entry name" value="Zn peptidases"/>
    <property type="match status" value="1"/>
</dbReference>
<gene>
    <name evidence="5" type="primary">LOC111310724</name>
</gene>
<protein>
    <submittedName>
        <fullName evidence="5">Carboxypeptidase D-like</fullName>
    </submittedName>
</protein>
<comment type="caution">
    <text evidence="2">Lacks conserved residue(s) required for the propagation of feature annotation.</text>
</comment>
<evidence type="ECO:0000256" key="1">
    <source>
        <dbReference type="ARBA" id="ARBA00005988"/>
    </source>
</evidence>
<dbReference type="AlphaFoldDB" id="A0A6P6AM36"/>
<dbReference type="OrthoDB" id="10249045at2759"/>
<dbReference type="SUPFAM" id="SSF53187">
    <property type="entry name" value="Zn-dependent exopeptidases"/>
    <property type="match status" value="1"/>
</dbReference>
<dbReference type="PANTHER" id="PTHR11532">
    <property type="entry name" value="PROTEASE M14 CARBOXYPEPTIDASE"/>
    <property type="match status" value="1"/>
</dbReference>
<dbReference type="GO" id="GO:0008270">
    <property type="term" value="F:zinc ion binding"/>
    <property type="evidence" value="ECO:0007669"/>
    <property type="project" value="InterPro"/>
</dbReference>
<reference evidence="5" key="1">
    <citation type="submission" date="2025-08" db="UniProtKB">
        <authorList>
            <consortium name="RefSeq"/>
        </authorList>
    </citation>
    <scope>IDENTIFICATION</scope>
    <source>
        <tissue evidence="5">Fruit stalk</tissue>
    </source>
</reference>
<keyword evidence="4" id="KW-1185">Reference proteome</keyword>
<accession>A0A6P6AM36</accession>
<proteinExistence type="inferred from homology"/>
<dbReference type="GeneID" id="111310724"/>
<dbReference type="GO" id="GO:0016485">
    <property type="term" value="P:protein processing"/>
    <property type="evidence" value="ECO:0007669"/>
    <property type="project" value="TreeGrafter"/>
</dbReference>
<dbReference type="RefSeq" id="XP_022765880.1">
    <property type="nucleotide sequence ID" value="XM_022910145.1"/>
</dbReference>
<evidence type="ECO:0000256" key="2">
    <source>
        <dbReference type="PROSITE-ProRule" id="PRU01379"/>
    </source>
</evidence>
<dbReference type="Pfam" id="PF00246">
    <property type="entry name" value="Peptidase_M14"/>
    <property type="match status" value="1"/>
</dbReference>
<sequence length="209" mass="23461">MKFKFVDEDLLAILKDEGKNPVRKVWKMFFDGASNIMGHGTEMAIEKKIGTLEVYKDLALFVGNVRGDKPVGRELLLILANWICDNYLRDPSVKLIVKNVHLHILPSMNPDGFSLRSRGNANGIDLNRDFPDQARFALLFSFLMAKIVIIGASLQSRSEDLLLVIIIVNAKEYEGLYYLKDPQQVNKQALALSGESVSISKELCYGTID</sequence>
<organism evidence="4 5">
    <name type="scientific">Durio zibethinus</name>
    <name type="common">Durian</name>
    <dbReference type="NCBI Taxonomy" id="66656"/>
    <lineage>
        <taxon>Eukaryota</taxon>
        <taxon>Viridiplantae</taxon>
        <taxon>Streptophyta</taxon>
        <taxon>Embryophyta</taxon>
        <taxon>Tracheophyta</taxon>
        <taxon>Spermatophyta</taxon>
        <taxon>Magnoliopsida</taxon>
        <taxon>eudicotyledons</taxon>
        <taxon>Gunneridae</taxon>
        <taxon>Pentapetalae</taxon>
        <taxon>rosids</taxon>
        <taxon>malvids</taxon>
        <taxon>Malvales</taxon>
        <taxon>Malvaceae</taxon>
        <taxon>Helicteroideae</taxon>
        <taxon>Durio</taxon>
    </lineage>
</organism>
<comment type="similarity">
    <text evidence="1 2">Belongs to the peptidase M14 family.</text>
</comment>
<evidence type="ECO:0000313" key="5">
    <source>
        <dbReference type="RefSeq" id="XP_022765880.1"/>
    </source>
</evidence>
<evidence type="ECO:0000313" key="4">
    <source>
        <dbReference type="Proteomes" id="UP000515121"/>
    </source>
</evidence>
<dbReference type="PROSITE" id="PS52035">
    <property type="entry name" value="PEPTIDASE_M14"/>
    <property type="match status" value="1"/>
</dbReference>
<dbReference type="InterPro" id="IPR000834">
    <property type="entry name" value="Peptidase_M14"/>
</dbReference>
<evidence type="ECO:0000259" key="3">
    <source>
        <dbReference type="PROSITE" id="PS52035"/>
    </source>
</evidence>
<feature type="domain" description="Peptidase M14" evidence="3">
    <location>
        <begin position="1"/>
        <end position="209"/>
    </location>
</feature>
<dbReference type="GO" id="GO:0006518">
    <property type="term" value="P:peptide metabolic process"/>
    <property type="evidence" value="ECO:0007669"/>
    <property type="project" value="TreeGrafter"/>
</dbReference>
<dbReference type="Proteomes" id="UP000515121">
    <property type="component" value="Unplaced"/>
</dbReference>
<name>A0A6P6AM36_DURZI</name>
<dbReference type="KEGG" id="dzi:111310724"/>
<dbReference type="InterPro" id="IPR050753">
    <property type="entry name" value="Peptidase_M14_domain"/>
</dbReference>